<reference evidence="2" key="1">
    <citation type="submission" date="2020-02" db="EMBL/GenBank/DDBJ databases">
        <authorList>
            <person name="Scholz U."/>
            <person name="Mascher M."/>
            <person name="Fiebig A."/>
        </authorList>
    </citation>
    <scope>NUCLEOTIDE SEQUENCE</scope>
</reference>
<protein>
    <submittedName>
        <fullName evidence="2">Uncharacterized protein</fullName>
    </submittedName>
</protein>
<feature type="transmembrane region" description="Helical" evidence="1">
    <location>
        <begin position="12"/>
        <end position="31"/>
    </location>
</feature>
<sequence length="90" mass="10564">MSFIIFSHLSLNTYYFIYFISIMRLTLLDFYQIKSSWSRDYLEYIKIVSDQASLGLGLMHNEVLDTSSIIKNSNNRLSTTLGYHISYFSI</sequence>
<evidence type="ECO:0000256" key="1">
    <source>
        <dbReference type="SAM" id="Phobius"/>
    </source>
</evidence>
<proteinExistence type="predicted"/>
<organism evidence="2 3">
    <name type="scientific">Spirodela intermedia</name>
    <name type="common">Intermediate duckweed</name>
    <dbReference type="NCBI Taxonomy" id="51605"/>
    <lineage>
        <taxon>Eukaryota</taxon>
        <taxon>Viridiplantae</taxon>
        <taxon>Streptophyta</taxon>
        <taxon>Embryophyta</taxon>
        <taxon>Tracheophyta</taxon>
        <taxon>Spermatophyta</taxon>
        <taxon>Magnoliopsida</taxon>
        <taxon>Liliopsida</taxon>
        <taxon>Araceae</taxon>
        <taxon>Lemnoideae</taxon>
        <taxon>Spirodela</taxon>
    </lineage>
</organism>
<evidence type="ECO:0000313" key="2">
    <source>
        <dbReference type="EMBL" id="CAA7403803.1"/>
    </source>
</evidence>
<dbReference type="EMBL" id="LR746273">
    <property type="protein sequence ID" value="CAA7403803.1"/>
    <property type="molecule type" value="Genomic_DNA"/>
</dbReference>
<keyword evidence="1" id="KW-1133">Transmembrane helix</keyword>
<gene>
    <name evidence="2" type="ORF">SI8410_10014481</name>
</gene>
<evidence type="ECO:0000313" key="3">
    <source>
        <dbReference type="Proteomes" id="UP000663760"/>
    </source>
</evidence>
<keyword evidence="1" id="KW-0812">Transmembrane</keyword>
<accession>A0A7I8L1B6</accession>
<name>A0A7I8L1B6_SPIIN</name>
<keyword evidence="3" id="KW-1185">Reference proteome</keyword>
<dbReference type="AlphaFoldDB" id="A0A7I8L1B6"/>
<keyword evidence="1" id="KW-0472">Membrane</keyword>
<dbReference type="Proteomes" id="UP000663760">
    <property type="component" value="Chromosome 10"/>
</dbReference>